<gene>
    <name evidence="2" type="ORF">N7456_006405</name>
</gene>
<proteinExistence type="predicted"/>
<evidence type="ECO:0000256" key="1">
    <source>
        <dbReference type="SAM" id="MobiDB-lite"/>
    </source>
</evidence>
<keyword evidence="3" id="KW-1185">Reference proteome</keyword>
<evidence type="ECO:0000313" key="3">
    <source>
        <dbReference type="Proteomes" id="UP001149165"/>
    </source>
</evidence>
<reference evidence="2" key="1">
    <citation type="submission" date="2022-11" db="EMBL/GenBank/DDBJ databases">
        <authorList>
            <person name="Petersen C."/>
        </authorList>
    </citation>
    <scope>NUCLEOTIDE SEQUENCE</scope>
    <source>
        <strain evidence="2">IBT 30069</strain>
    </source>
</reference>
<sequence length="73" mass="7897">MENSQQKTANRGSGKEPSTSKKSLGTDGRSPSAAPAQTTKKADTAKFKPEFQHTNPEDHLGRYPWVGNHGSTK</sequence>
<feature type="compositionally biased region" description="Polar residues" evidence="1">
    <location>
        <begin position="1"/>
        <end position="23"/>
    </location>
</feature>
<evidence type="ECO:0000313" key="2">
    <source>
        <dbReference type="EMBL" id="KAJ5100353.1"/>
    </source>
</evidence>
<dbReference type="Proteomes" id="UP001149165">
    <property type="component" value="Unassembled WGS sequence"/>
</dbReference>
<dbReference type="AlphaFoldDB" id="A0A9W9FHR0"/>
<accession>A0A9W9FHR0</accession>
<feature type="compositionally biased region" description="Basic and acidic residues" evidence="1">
    <location>
        <begin position="40"/>
        <end position="61"/>
    </location>
</feature>
<protein>
    <submittedName>
        <fullName evidence="2">Uncharacterized protein</fullName>
    </submittedName>
</protein>
<feature type="region of interest" description="Disordered" evidence="1">
    <location>
        <begin position="1"/>
        <end position="73"/>
    </location>
</feature>
<organism evidence="2 3">
    <name type="scientific">Penicillium angulare</name>
    <dbReference type="NCBI Taxonomy" id="116970"/>
    <lineage>
        <taxon>Eukaryota</taxon>
        <taxon>Fungi</taxon>
        <taxon>Dikarya</taxon>
        <taxon>Ascomycota</taxon>
        <taxon>Pezizomycotina</taxon>
        <taxon>Eurotiomycetes</taxon>
        <taxon>Eurotiomycetidae</taxon>
        <taxon>Eurotiales</taxon>
        <taxon>Aspergillaceae</taxon>
        <taxon>Penicillium</taxon>
    </lineage>
</organism>
<comment type="caution">
    <text evidence="2">The sequence shown here is derived from an EMBL/GenBank/DDBJ whole genome shotgun (WGS) entry which is preliminary data.</text>
</comment>
<reference evidence="2" key="2">
    <citation type="journal article" date="2023" name="IMA Fungus">
        <title>Comparative genomic study of the Penicillium genus elucidates a diverse pangenome and 15 lateral gene transfer events.</title>
        <authorList>
            <person name="Petersen C."/>
            <person name="Sorensen T."/>
            <person name="Nielsen M.R."/>
            <person name="Sondergaard T.E."/>
            <person name="Sorensen J.L."/>
            <person name="Fitzpatrick D.A."/>
            <person name="Frisvad J.C."/>
            <person name="Nielsen K.L."/>
        </authorList>
    </citation>
    <scope>NUCLEOTIDE SEQUENCE</scope>
    <source>
        <strain evidence="2">IBT 30069</strain>
    </source>
</reference>
<dbReference type="EMBL" id="JAPQKH010000004">
    <property type="protein sequence ID" value="KAJ5100353.1"/>
    <property type="molecule type" value="Genomic_DNA"/>
</dbReference>
<name>A0A9W9FHR0_9EURO</name>